<evidence type="ECO:0000256" key="1">
    <source>
        <dbReference type="SAM" id="SignalP"/>
    </source>
</evidence>
<gene>
    <name evidence="2" type="ordered locus">Aaci_2544</name>
</gene>
<sequence length="405" mass="44929">MGKRHSRKMGRSAMFRAAAVLATAIGATSAVMNGGNVNAEVVNTKAEANIQLPAVNIPEVPPGFPAGPLVIGPGNWFNMYINNKKANGVAAIKDGTAVDPASGKSTTYVPIWYLMHYLQEEFGIQSKWDGHNWYLTLPSNMKFSMPAVQPTNDPKRRNVYVNGQCVETPYALEYVDPAAGPLSKQQTTWFPIWYLQNIMNHIEGMNNFWEVNSWYILYGTTNSNSANIVSDSPDVTATENNGVYTLHLTEQGAQDIVDLSNELTASEIQNIKSESAYIIDNTQVWYKDGWTYIKTVNFPEGFPNKNYWFVAIGDFTNQNIDAQYSLNNGATWNNVSGSYYTLNPAHGASPSNTEPYVEIRYPSTTDQGAINFGGNNIDGHYDGPFAQAVFWSSNGKFFINWQLNV</sequence>
<dbReference type="AlphaFoldDB" id="C8WT34"/>
<dbReference type="Proteomes" id="UP000001917">
    <property type="component" value="Chromosome"/>
</dbReference>
<feature type="chain" id="PRO_5038541355" description="Copper amine oxidase-like N-terminal domain-containing protein" evidence="1">
    <location>
        <begin position="33"/>
        <end position="405"/>
    </location>
</feature>
<accession>C8WT34</accession>
<protein>
    <recommendedName>
        <fullName evidence="4">Copper amine oxidase-like N-terminal domain-containing protein</fullName>
    </recommendedName>
</protein>
<evidence type="ECO:0008006" key="4">
    <source>
        <dbReference type="Google" id="ProtNLM"/>
    </source>
</evidence>
<keyword evidence="3" id="KW-1185">Reference proteome</keyword>
<reference evidence="2 3" key="2">
    <citation type="journal article" date="2010" name="Stand. Genomic Sci.">
        <title>Complete genome sequence of Alicyclobacillus acidocaldarius type strain (104-IA).</title>
        <authorList>
            <person name="Mavromatis K."/>
            <person name="Sikorski J."/>
            <person name="Lapidus A."/>
            <person name="Glavina Del Rio T."/>
            <person name="Copeland A."/>
            <person name="Tice H."/>
            <person name="Cheng J.F."/>
            <person name="Lucas S."/>
            <person name="Chen F."/>
            <person name="Nolan M."/>
            <person name="Bruce D."/>
            <person name="Goodwin L."/>
            <person name="Pitluck S."/>
            <person name="Ivanova N."/>
            <person name="Ovchinnikova G."/>
            <person name="Pati A."/>
            <person name="Chen A."/>
            <person name="Palaniappan K."/>
            <person name="Land M."/>
            <person name="Hauser L."/>
            <person name="Chang Y.J."/>
            <person name="Jeffries C.D."/>
            <person name="Chain P."/>
            <person name="Meincke L."/>
            <person name="Sims D."/>
            <person name="Chertkov O."/>
            <person name="Han C."/>
            <person name="Brettin T."/>
            <person name="Detter J.C."/>
            <person name="Wahrenburg C."/>
            <person name="Rohde M."/>
            <person name="Pukall R."/>
            <person name="Goker M."/>
            <person name="Bristow J."/>
            <person name="Eisen J.A."/>
            <person name="Markowitz V."/>
            <person name="Hugenholtz P."/>
            <person name="Klenk H.P."/>
            <person name="Kyrpides N.C."/>
        </authorList>
    </citation>
    <scope>NUCLEOTIDE SEQUENCE [LARGE SCALE GENOMIC DNA]</scope>
    <source>
        <strain evidence="3">ATCC 27009 / DSM 446 / BCRC 14685 / JCM 5260 / KCTC 1825 / NBRC 15652 / NCIMB 11725 / NRRL B-14509 / 104-IA</strain>
    </source>
</reference>
<dbReference type="KEGG" id="aac:Aaci_2544"/>
<evidence type="ECO:0000313" key="2">
    <source>
        <dbReference type="EMBL" id="ACV59549.1"/>
    </source>
</evidence>
<feature type="signal peptide" evidence="1">
    <location>
        <begin position="1"/>
        <end position="32"/>
    </location>
</feature>
<reference evidence="3" key="1">
    <citation type="submission" date="2009-09" db="EMBL/GenBank/DDBJ databases">
        <title>The complete chromosome of Alicyclobacillus acidocaldarius subsp. acidocaldarius DSM 446.</title>
        <authorList>
            <consortium name="US DOE Joint Genome Institute (JGI-PGF)"/>
            <person name="Lucas S."/>
            <person name="Copeland A."/>
            <person name="Lapidus A."/>
            <person name="Glavina del Rio T."/>
            <person name="Dalin E."/>
            <person name="Tice H."/>
            <person name="Bruce D."/>
            <person name="Goodwin L."/>
            <person name="Pitluck S."/>
            <person name="Kyrpides N."/>
            <person name="Mavromatis K."/>
            <person name="Ivanova N."/>
            <person name="Ovchinnikova G."/>
            <person name="Chertkov O."/>
            <person name="Sims D."/>
            <person name="Brettin T."/>
            <person name="Detter J.C."/>
            <person name="Han C."/>
            <person name="Larimer F."/>
            <person name="Land M."/>
            <person name="Hauser L."/>
            <person name="Markowitz V."/>
            <person name="Cheng J.-F."/>
            <person name="Hugenholtz P."/>
            <person name="Woyke T."/>
            <person name="Wu D."/>
            <person name="Pukall R."/>
            <person name="Klenk H.-P."/>
            <person name="Eisen J.A."/>
        </authorList>
    </citation>
    <scope>NUCLEOTIDE SEQUENCE [LARGE SCALE GENOMIC DNA]</scope>
    <source>
        <strain evidence="3">ATCC 27009 / DSM 446 / BCRC 14685 / JCM 5260 / KCTC 1825 / NBRC 15652 / NCIMB 11725 / NRRL B-14509 / 104-IA</strain>
    </source>
</reference>
<proteinExistence type="predicted"/>
<name>C8WT34_ALIAD</name>
<keyword evidence="1" id="KW-0732">Signal</keyword>
<evidence type="ECO:0000313" key="3">
    <source>
        <dbReference type="Proteomes" id="UP000001917"/>
    </source>
</evidence>
<organism evidence="2 3">
    <name type="scientific">Alicyclobacillus acidocaldarius subsp. acidocaldarius (strain ATCC 27009 / DSM 446 / BCRC 14685 / JCM 5260 / KCTC 1825 / NBRC 15652 / NCIMB 11725 / NRRL B-14509 / 104-IA)</name>
    <name type="common">Bacillus acidocaldarius</name>
    <dbReference type="NCBI Taxonomy" id="521098"/>
    <lineage>
        <taxon>Bacteria</taxon>
        <taxon>Bacillati</taxon>
        <taxon>Bacillota</taxon>
        <taxon>Bacilli</taxon>
        <taxon>Bacillales</taxon>
        <taxon>Alicyclobacillaceae</taxon>
        <taxon>Alicyclobacillus</taxon>
    </lineage>
</organism>
<dbReference type="HOGENOM" id="CLU_679047_0_0_9"/>
<dbReference type="EMBL" id="CP001727">
    <property type="protein sequence ID" value="ACV59549.1"/>
    <property type="molecule type" value="Genomic_DNA"/>
</dbReference>